<feature type="domain" description="4Fe-4S ferredoxin-type" evidence="5">
    <location>
        <begin position="11"/>
        <end position="40"/>
    </location>
</feature>
<dbReference type="GO" id="GO:0046872">
    <property type="term" value="F:metal ion binding"/>
    <property type="evidence" value="ECO:0007669"/>
    <property type="project" value="UniProtKB-KW"/>
</dbReference>
<keyword evidence="2" id="KW-0479">Metal-binding</keyword>
<dbReference type="PANTHER" id="PTHR43687">
    <property type="entry name" value="ADENYLYLSULFATE REDUCTASE, BETA SUBUNIT"/>
    <property type="match status" value="1"/>
</dbReference>
<dbReference type="KEGG" id="pprf:DPRO_3016"/>
<name>A0A2C8FBA9_9BACT</name>
<organism evidence="6 7">
    <name type="scientific">Pseudodesulfovibrio profundus</name>
    <dbReference type="NCBI Taxonomy" id="57320"/>
    <lineage>
        <taxon>Bacteria</taxon>
        <taxon>Pseudomonadati</taxon>
        <taxon>Thermodesulfobacteriota</taxon>
        <taxon>Desulfovibrionia</taxon>
        <taxon>Desulfovibrionales</taxon>
        <taxon>Desulfovibrionaceae</taxon>
    </lineage>
</organism>
<evidence type="ECO:0000313" key="7">
    <source>
        <dbReference type="Proteomes" id="UP000219215"/>
    </source>
</evidence>
<evidence type="ECO:0000313" key="6">
    <source>
        <dbReference type="EMBL" id="SOB59926.1"/>
    </source>
</evidence>
<dbReference type="InterPro" id="IPR017900">
    <property type="entry name" value="4Fe4S_Fe_S_CS"/>
</dbReference>
<dbReference type="Proteomes" id="UP000219215">
    <property type="component" value="Chromosome DPRO"/>
</dbReference>
<keyword evidence="1" id="KW-0004">4Fe-4S</keyword>
<dbReference type="PANTHER" id="PTHR43687:SF4">
    <property type="entry name" value="BLR5484 PROTEIN"/>
    <property type="match status" value="1"/>
</dbReference>
<gene>
    <name evidence="6" type="ORF">DPRO_3016</name>
</gene>
<dbReference type="SUPFAM" id="SSF54862">
    <property type="entry name" value="4Fe-4S ferredoxins"/>
    <property type="match status" value="1"/>
</dbReference>
<dbReference type="PROSITE" id="PS00198">
    <property type="entry name" value="4FE4S_FER_1"/>
    <property type="match status" value="1"/>
</dbReference>
<keyword evidence="4" id="KW-0411">Iron-sulfur</keyword>
<evidence type="ECO:0000256" key="1">
    <source>
        <dbReference type="ARBA" id="ARBA00022485"/>
    </source>
</evidence>
<evidence type="ECO:0000256" key="2">
    <source>
        <dbReference type="ARBA" id="ARBA00022723"/>
    </source>
</evidence>
<dbReference type="AlphaFoldDB" id="A0A2C8FBA9"/>
<feature type="domain" description="4Fe-4S ferredoxin-type" evidence="5">
    <location>
        <begin position="41"/>
        <end position="70"/>
    </location>
</feature>
<proteinExistence type="predicted"/>
<dbReference type="EMBL" id="LT907975">
    <property type="protein sequence ID" value="SOB59926.1"/>
    <property type="molecule type" value="Genomic_DNA"/>
</dbReference>
<dbReference type="NCBIfam" id="NF040864">
    <property type="entry name" value="HgcB_ferredoxin"/>
    <property type="match status" value="1"/>
</dbReference>
<dbReference type="InterPro" id="IPR050572">
    <property type="entry name" value="Fe-S_Ferredoxin"/>
</dbReference>
<evidence type="ECO:0000256" key="4">
    <source>
        <dbReference type="ARBA" id="ARBA00023014"/>
    </source>
</evidence>
<sequence length="95" mass="10430">MKSFRYIPDVATLKLNRDECVGCGMCHAVCPHRIFQLREKKAEIVDLDACIECGACAKNCPTAAISVNPGVGCASLIMSIWWHQLTGKEIKNTCC</sequence>
<evidence type="ECO:0000259" key="5">
    <source>
        <dbReference type="PROSITE" id="PS51379"/>
    </source>
</evidence>
<protein>
    <submittedName>
        <fullName evidence="6">4Fe-4S ferredoxin iron-sulfur binding domain protein</fullName>
    </submittedName>
</protein>
<evidence type="ECO:0000256" key="3">
    <source>
        <dbReference type="ARBA" id="ARBA00023004"/>
    </source>
</evidence>
<keyword evidence="3" id="KW-0408">Iron</keyword>
<dbReference type="GO" id="GO:0051539">
    <property type="term" value="F:4 iron, 4 sulfur cluster binding"/>
    <property type="evidence" value="ECO:0007669"/>
    <property type="project" value="UniProtKB-KW"/>
</dbReference>
<dbReference type="RefSeq" id="WP_097012721.1">
    <property type="nucleotide sequence ID" value="NZ_LT907975.1"/>
</dbReference>
<dbReference type="Pfam" id="PF12838">
    <property type="entry name" value="Fer4_7"/>
    <property type="match status" value="1"/>
</dbReference>
<dbReference type="OrthoDB" id="9794954at2"/>
<dbReference type="PROSITE" id="PS51379">
    <property type="entry name" value="4FE4S_FER_2"/>
    <property type="match status" value="2"/>
</dbReference>
<reference evidence="7" key="1">
    <citation type="submission" date="2017-09" db="EMBL/GenBank/DDBJ databases">
        <authorList>
            <person name="Regsiter A."/>
            <person name="William W."/>
        </authorList>
    </citation>
    <scope>NUCLEOTIDE SEQUENCE [LARGE SCALE GENOMIC DNA]</scope>
    <source>
        <strain evidence="7">500-1</strain>
    </source>
</reference>
<dbReference type="InterPro" id="IPR017896">
    <property type="entry name" value="4Fe4S_Fe-S-bd"/>
</dbReference>
<keyword evidence="7" id="KW-1185">Reference proteome</keyword>
<accession>A0A2C8FBA9</accession>
<dbReference type="Gene3D" id="3.30.70.20">
    <property type="match status" value="2"/>
</dbReference>